<dbReference type="GO" id="GO:0046076">
    <property type="term" value="P:dTTP catabolic process"/>
    <property type="evidence" value="ECO:0007669"/>
    <property type="project" value="TreeGrafter"/>
</dbReference>
<dbReference type="CDD" id="cd11529">
    <property type="entry name" value="NTP-PPase_MazG_Cterm"/>
    <property type="match status" value="1"/>
</dbReference>
<organism evidence="6 7">
    <name type="scientific">Porphyromonas asaccharolytica (strain ATCC 25260 / DSM 20707 / BCRC 10618 / CCUG 7834 / JCM 6326 / LMG 13178 / VPI 4198 / B440)</name>
    <name type="common">Bacteroides asaccharolyticus</name>
    <dbReference type="NCBI Taxonomy" id="879243"/>
    <lineage>
        <taxon>Bacteria</taxon>
        <taxon>Pseudomonadati</taxon>
        <taxon>Bacteroidota</taxon>
        <taxon>Bacteroidia</taxon>
        <taxon>Bacteroidales</taxon>
        <taxon>Porphyromonadaceae</taxon>
        <taxon>Porphyromonas</taxon>
    </lineage>
</organism>
<dbReference type="SUPFAM" id="SSF101386">
    <property type="entry name" value="all-alpha NTP pyrophosphatases"/>
    <property type="match status" value="2"/>
</dbReference>
<dbReference type="GO" id="GO:0046052">
    <property type="term" value="P:UTP catabolic process"/>
    <property type="evidence" value="ECO:0007669"/>
    <property type="project" value="TreeGrafter"/>
</dbReference>
<dbReference type="FunFam" id="1.10.287.1080:FF:000003">
    <property type="entry name" value="Nucleoside triphosphate pyrophosphohydrolase"/>
    <property type="match status" value="1"/>
</dbReference>
<accession>F4KN87</accession>
<dbReference type="AlphaFoldDB" id="F4KN87"/>
<evidence type="ECO:0000259" key="5">
    <source>
        <dbReference type="Pfam" id="PF03819"/>
    </source>
</evidence>
<dbReference type="InterPro" id="IPR004518">
    <property type="entry name" value="MazG-like_dom"/>
</dbReference>
<dbReference type="GO" id="GO:0006950">
    <property type="term" value="P:response to stress"/>
    <property type="evidence" value="ECO:0007669"/>
    <property type="project" value="UniProtKB-ARBA"/>
</dbReference>
<dbReference type="eggNOG" id="COG3956">
    <property type="taxonomic scope" value="Bacteria"/>
</dbReference>
<protein>
    <recommendedName>
        <fullName evidence="4">Nucleoside triphosphate pyrophosphohydrolase</fullName>
        <ecNumber evidence="3">3.6.1.8</ecNumber>
    </recommendedName>
</protein>
<dbReference type="NCBIfam" id="NF007113">
    <property type="entry name" value="PRK09562.1"/>
    <property type="match status" value="1"/>
</dbReference>
<feature type="domain" description="NTP pyrophosphohydrolase MazG-like" evidence="5">
    <location>
        <begin position="206"/>
        <end position="269"/>
    </location>
</feature>
<dbReference type="InterPro" id="IPR048015">
    <property type="entry name" value="NTP-PPase_MazG-like_N"/>
</dbReference>
<evidence type="ECO:0000256" key="2">
    <source>
        <dbReference type="ARBA" id="ARBA00061115"/>
    </source>
</evidence>
<comment type="similarity">
    <text evidence="2">Belongs to the nucleoside triphosphate pyrophosphohydrolase family.</text>
</comment>
<dbReference type="Proteomes" id="UP000006545">
    <property type="component" value="Chromosome"/>
</dbReference>
<evidence type="ECO:0000313" key="6">
    <source>
        <dbReference type="EMBL" id="AEE13398.1"/>
    </source>
</evidence>
<dbReference type="GO" id="GO:0047693">
    <property type="term" value="F:ATP diphosphatase activity"/>
    <property type="evidence" value="ECO:0007669"/>
    <property type="project" value="UniProtKB-EC"/>
</dbReference>
<evidence type="ECO:0000256" key="4">
    <source>
        <dbReference type="ARBA" id="ARBA00074799"/>
    </source>
</evidence>
<gene>
    <name evidence="6" type="ordered locus">Poras_1465</name>
</gene>
<proteinExistence type="inferred from homology"/>
<reference evidence="7" key="1">
    <citation type="submission" date="2011-04" db="EMBL/GenBank/DDBJ databases">
        <title>The complete genome of Porphyromonas asaccharolytica DSM 20707.</title>
        <authorList>
            <person name="Lucas S."/>
            <person name="Han J."/>
            <person name="Lapidus A."/>
            <person name="Bruce D."/>
            <person name="Goodwin L."/>
            <person name="Pitluck S."/>
            <person name="Peters L."/>
            <person name="Kyrpides N."/>
            <person name="Mavromatis K."/>
            <person name="Ivanova N."/>
            <person name="Ovchinnikova G."/>
            <person name="Pagani I."/>
            <person name="Lu M."/>
            <person name="Detter J.C."/>
            <person name="Tapia R."/>
            <person name="Han C."/>
            <person name="Land M."/>
            <person name="Hauser L."/>
            <person name="Markowitz V."/>
            <person name="Cheng J.-F."/>
            <person name="Hugenholtz P."/>
            <person name="Woyke T."/>
            <person name="Wu D."/>
            <person name="Gronow S."/>
            <person name="Wellnitz S."/>
            <person name="Brambilla E."/>
            <person name="Klenk H.-P."/>
            <person name="Eisen J.A."/>
        </authorList>
    </citation>
    <scope>NUCLEOTIDE SEQUENCE [LARGE SCALE GENOMIC DNA]</scope>
    <source>
        <strain evidence="7">ATCC 25260 / DSM 20707 / VPI 4198</strain>
    </source>
</reference>
<dbReference type="NCBIfam" id="TIGR00444">
    <property type="entry name" value="mazG"/>
    <property type="match status" value="1"/>
</dbReference>
<dbReference type="GO" id="GO:0046047">
    <property type="term" value="P:TTP catabolic process"/>
    <property type="evidence" value="ECO:0007669"/>
    <property type="project" value="TreeGrafter"/>
</dbReference>
<sequence>MLLLLQTYKSVGHKVHSANLTARLVRCFVLKVVPLHYNNRQAMIHSKDERLEAFSRLLDVLDNLRTHCPWDRKQTNESLRANTIEEVYELSEALEQGDTNAISKELGDVLLHVLFYARIGDEQGNFDIVDVCNKLCNKLIFRHPHIYATEEVEDAGQVVQLWEQVKQKEKDGNKSVLSGVPSALPALIKAYRIQDKARAVGFDWQEREEVWAKVREELQEVEQEMTSGSADDLEAEIGDLLFSIVNAARLYGVNPDNALERTNRKFIDRFEYIERTAKTRGQSITDLSLEEMETLWKEAKKSTSK</sequence>
<dbReference type="EMBL" id="CP002689">
    <property type="protein sequence ID" value="AEE13398.1"/>
    <property type="molecule type" value="Genomic_DNA"/>
</dbReference>
<keyword evidence="7" id="KW-1185">Reference proteome</keyword>
<dbReference type="PANTHER" id="PTHR30522">
    <property type="entry name" value="NUCLEOSIDE TRIPHOSPHATE PYROPHOSPHOHYDROLASE"/>
    <property type="match status" value="1"/>
</dbReference>
<evidence type="ECO:0000256" key="3">
    <source>
        <dbReference type="ARBA" id="ARBA00066372"/>
    </source>
</evidence>
<dbReference type="HOGENOM" id="CLU_038356_0_1_10"/>
<dbReference type="InterPro" id="IPR011551">
    <property type="entry name" value="NTP_PyrPHydrolase_MazG"/>
</dbReference>
<dbReference type="STRING" id="879243.Poras_1465"/>
<dbReference type="EC" id="3.6.1.8" evidence="3"/>
<dbReference type="KEGG" id="pah:Poras_1465"/>
<feature type="domain" description="NTP pyrophosphohydrolase MazG-like" evidence="5">
    <location>
        <begin position="74"/>
        <end position="146"/>
    </location>
</feature>
<name>F4KN87_PORAD</name>
<evidence type="ECO:0000313" key="7">
    <source>
        <dbReference type="Proteomes" id="UP000006545"/>
    </source>
</evidence>
<dbReference type="GO" id="GO:0006203">
    <property type="term" value="P:dGTP catabolic process"/>
    <property type="evidence" value="ECO:0007669"/>
    <property type="project" value="TreeGrafter"/>
</dbReference>
<dbReference type="GO" id="GO:0046061">
    <property type="term" value="P:dATP catabolic process"/>
    <property type="evidence" value="ECO:0007669"/>
    <property type="project" value="TreeGrafter"/>
</dbReference>
<dbReference type="CDD" id="cd11528">
    <property type="entry name" value="NTP-PPase_MazG_Nterm"/>
    <property type="match status" value="1"/>
</dbReference>
<comment type="catalytic activity">
    <reaction evidence="1">
        <text>ATP + H2O = AMP + diphosphate + H(+)</text>
        <dbReference type="Rhea" id="RHEA:14245"/>
        <dbReference type="ChEBI" id="CHEBI:15377"/>
        <dbReference type="ChEBI" id="CHEBI:15378"/>
        <dbReference type="ChEBI" id="CHEBI:30616"/>
        <dbReference type="ChEBI" id="CHEBI:33019"/>
        <dbReference type="ChEBI" id="CHEBI:456215"/>
        <dbReference type="EC" id="3.6.1.8"/>
    </reaction>
</comment>
<dbReference type="GO" id="GO:0046081">
    <property type="term" value="P:dUTP catabolic process"/>
    <property type="evidence" value="ECO:0007669"/>
    <property type="project" value="TreeGrafter"/>
</dbReference>
<evidence type="ECO:0000256" key="1">
    <source>
        <dbReference type="ARBA" id="ARBA00052141"/>
    </source>
</evidence>
<dbReference type="PANTHER" id="PTHR30522:SF0">
    <property type="entry name" value="NUCLEOSIDE TRIPHOSPHATE PYROPHOSPHOHYDROLASE"/>
    <property type="match status" value="1"/>
</dbReference>
<dbReference type="FunFam" id="1.10.287.1080:FF:000001">
    <property type="entry name" value="Nucleoside triphosphate pyrophosphohydrolase"/>
    <property type="match status" value="1"/>
</dbReference>
<dbReference type="Gene3D" id="1.10.287.1080">
    <property type="entry name" value="MazG-like"/>
    <property type="match status" value="2"/>
</dbReference>
<dbReference type="Pfam" id="PF03819">
    <property type="entry name" value="MazG"/>
    <property type="match status" value="2"/>
</dbReference>
<dbReference type="InterPro" id="IPR048011">
    <property type="entry name" value="NTP-PPase_MazG-like_C"/>
</dbReference>